<evidence type="ECO:0000256" key="3">
    <source>
        <dbReference type="ARBA" id="ARBA00034003"/>
    </source>
</evidence>
<dbReference type="SUPFAM" id="SSF56091">
    <property type="entry name" value="DNA ligase/mRNA capping enzyme, catalytic domain"/>
    <property type="match status" value="1"/>
</dbReference>
<dbReference type="PANTHER" id="PTHR39465:SF1">
    <property type="entry name" value="DNA LIGASE D 3'-PHOSPHOESTERASE DOMAIN-CONTAINING PROTEIN"/>
    <property type="match status" value="1"/>
</dbReference>
<dbReference type="RefSeq" id="WP_345402612.1">
    <property type="nucleotide sequence ID" value="NZ_BAABHG010000014.1"/>
</dbReference>
<dbReference type="InterPro" id="IPR012310">
    <property type="entry name" value="DNA_ligase_ATP-dep_cent"/>
</dbReference>
<evidence type="ECO:0000256" key="1">
    <source>
        <dbReference type="ARBA" id="ARBA00012727"/>
    </source>
</evidence>
<dbReference type="PANTHER" id="PTHR39465">
    <property type="entry name" value="DNA LIGASE D, 3'-PHOSPHOESTERASE DOMAIN"/>
    <property type="match status" value="1"/>
</dbReference>
<evidence type="ECO:0000259" key="5">
    <source>
        <dbReference type="PROSITE" id="PS50160"/>
    </source>
</evidence>
<keyword evidence="7" id="KW-1185">Reference proteome</keyword>
<dbReference type="InterPro" id="IPR012309">
    <property type="entry name" value="DNA_ligase_ATP-dep_C"/>
</dbReference>
<dbReference type="EMBL" id="JBHUKU010000007">
    <property type="protein sequence ID" value="MFD2459976.1"/>
    <property type="molecule type" value="Genomic_DNA"/>
</dbReference>
<dbReference type="GO" id="GO:0016874">
    <property type="term" value="F:ligase activity"/>
    <property type="evidence" value="ECO:0007669"/>
    <property type="project" value="UniProtKB-KW"/>
</dbReference>
<keyword evidence="2 6" id="KW-0436">Ligase</keyword>
<feature type="compositionally biased region" description="Basic and acidic residues" evidence="4">
    <location>
        <begin position="13"/>
        <end position="33"/>
    </location>
</feature>
<comment type="caution">
    <text evidence="6">The sequence shown here is derived from an EMBL/GenBank/DDBJ whole genome shotgun (WGS) entry which is preliminary data.</text>
</comment>
<reference evidence="7" key="1">
    <citation type="journal article" date="2019" name="Int. J. Syst. Evol. Microbiol.">
        <title>The Global Catalogue of Microorganisms (GCM) 10K type strain sequencing project: providing services to taxonomists for standard genome sequencing and annotation.</title>
        <authorList>
            <consortium name="The Broad Institute Genomics Platform"/>
            <consortium name="The Broad Institute Genome Sequencing Center for Infectious Disease"/>
            <person name="Wu L."/>
            <person name="Ma J."/>
        </authorList>
    </citation>
    <scope>NUCLEOTIDE SEQUENCE [LARGE SCALE GENOMIC DNA]</scope>
    <source>
        <strain evidence="7">CGMCC 4.7643</strain>
    </source>
</reference>
<dbReference type="Pfam" id="PF01068">
    <property type="entry name" value="DNA_ligase_A_M"/>
    <property type="match status" value="1"/>
</dbReference>
<dbReference type="EC" id="6.5.1.1" evidence="1"/>
<dbReference type="Proteomes" id="UP001597419">
    <property type="component" value="Unassembled WGS sequence"/>
</dbReference>
<dbReference type="PROSITE" id="PS50160">
    <property type="entry name" value="DNA_LIGASE_A3"/>
    <property type="match status" value="1"/>
</dbReference>
<gene>
    <name evidence="6" type="ORF">ACFSYJ_15290</name>
</gene>
<feature type="region of interest" description="Disordered" evidence="4">
    <location>
        <begin position="1"/>
        <end position="35"/>
    </location>
</feature>
<evidence type="ECO:0000256" key="4">
    <source>
        <dbReference type="SAM" id="MobiDB-lite"/>
    </source>
</evidence>
<name>A0ABW5GEL8_9PSEU</name>
<feature type="domain" description="ATP-dependent DNA ligase family profile" evidence="5">
    <location>
        <begin position="281"/>
        <end position="395"/>
    </location>
</feature>
<evidence type="ECO:0000256" key="2">
    <source>
        <dbReference type="ARBA" id="ARBA00022598"/>
    </source>
</evidence>
<sequence length="484" mass="54022">MGVPRPEMAEQLGEYRRKRDPRRTREPWPERVDPGTGDLFVIQEHHARRLHWDVRLERGGVLVSWAVPKGLPMSPEVTRLAVHTEDHPMEYADFEGEIPAGEYGGGRMTIWDRGRYETLHWNDHKVEVVFHGAKARGKYVFVNRHDPESERDWVLKRLDPAEPGRAETPRFLAPMAAKPGRLPTVAEDTDWAYEFAWSGQRTMLRVTGGRVTAYDESGADVTARYPELRGLGEQLGSTEALLDGEIVAFDDGRPSAEGLRHRSQADPAAAKRLKDRYPAFFLAYDLLHVDGRSCLDLPYTERRELLGGLGLTGPFWQVPQHYLGDGGAVARACHEHGLAGILAKRADSPYRPGRSTGDWLTIADPHVQRVVLGGWRPGGGRRSGTFGSLLLGVPEADALRYVGNVGVGFSGAELETLSRRLNRLSRKTSPFHEVPARQAENAHWVRPVLVGEVVYREWTSGGCLAAPRWRGLLEDAAPEDVEPD</sequence>
<dbReference type="InterPro" id="IPR014144">
    <property type="entry name" value="LigD_PE_domain"/>
</dbReference>
<dbReference type="Gene3D" id="3.30.1490.70">
    <property type="match status" value="1"/>
</dbReference>
<accession>A0ABW5GEL8</accession>
<dbReference type="Gene3D" id="3.30.470.30">
    <property type="entry name" value="DNA ligase/mRNA capping enzyme"/>
    <property type="match status" value="1"/>
</dbReference>
<dbReference type="SUPFAM" id="SSF50249">
    <property type="entry name" value="Nucleic acid-binding proteins"/>
    <property type="match status" value="1"/>
</dbReference>
<dbReference type="Pfam" id="PF13298">
    <property type="entry name" value="LigD_N"/>
    <property type="match status" value="1"/>
</dbReference>
<dbReference type="InterPro" id="IPR012340">
    <property type="entry name" value="NA-bd_OB-fold"/>
</dbReference>
<evidence type="ECO:0000313" key="6">
    <source>
        <dbReference type="EMBL" id="MFD2459976.1"/>
    </source>
</evidence>
<comment type="catalytic activity">
    <reaction evidence="3">
        <text>ATP + (deoxyribonucleotide)n-3'-hydroxyl + 5'-phospho-(deoxyribonucleotide)m = (deoxyribonucleotide)n+m + AMP + diphosphate.</text>
        <dbReference type="EC" id="6.5.1.1"/>
    </reaction>
</comment>
<dbReference type="Pfam" id="PF04679">
    <property type="entry name" value="DNA_ligase_A_C"/>
    <property type="match status" value="1"/>
</dbReference>
<protein>
    <recommendedName>
        <fullName evidence="1">DNA ligase (ATP)</fullName>
        <ecNumber evidence="1">6.5.1.1</ecNumber>
    </recommendedName>
</protein>
<dbReference type="CDD" id="cd07971">
    <property type="entry name" value="OBF_DNA_ligase_LigD"/>
    <property type="match status" value="1"/>
</dbReference>
<evidence type="ECO:0000313" key="7">
    <source>
        <dbReference type="Proteomes" id="UP001597419"/>
    </source>
</evidence>
<proteinExistence type="predicted"/>
<dbReference type="Gene3D" id="2.40.50.140">
    <property type="entry name" value="Nucleic acid-binding proteins"/>
    <property type="match status" value="1"/>
</dbReference>
<dbReference type="NCBIfam" id="TIGR02777">
    <property type="entry name" value="LigD_PE_dom"/>
    <property type="match status" value="1"/>
</dbReference>
<organism evidence="6 7">
    <name type="scientific">Amycolatopsis samaneae</name>
    <dbReference type="NCBI Taxonomy" id="664691"/>
    <lineage>
        <taxon>Bacteria</taxon>
        <taxon>Bacillati</taxon>
        <taxon>Actinomycetota</taxon>
        <taxon>Actinomycetes</taxon>
        <taxon>Pseudonocardiales</taxon>
        <taxon>Pseudonocardiaceae</taxon>
        <taxon>Amycolatopsis</taxon>
    </lineage>
</organism>